<feature type="domain" description="Ubiquitin-like" evidence="7">
    <location>
        <begin position="1"/>
        <end position="71"/>
    </location>
</feature>
<evidence type="ECO:0000313" key="8">
    <source>
        <dbReference type="Proteomes" id="UP000038045"/>
    </source>
</evidence>
<dbReference type="GO" id="GO:0006412">
    <property type="term" value="P:translation"/>
    <property type="evidence" value="ECO:0007669"/>
    <property type="project" value="InterPro"/>
</dbReference>
<dbReference type="InterPro" id="IPR038582">
    <property type="entry name" value="Ribosomal_eS31_euk-type_sf"/>
</dbReference>
<dbReference type="GO" id="GO:0005840">
    <property type="term" value="C:ribosome"/>
    <property type="evidence" value="ECO:0007669"/>
    <property type="project" value="UniProtKB-KW"/>
</dbReference>
<evidence type="ECO:0000256" key="5">
    <source>
        <dbReference type="ARBA" id="ARBA00022980"/>
    </source>
</evidence>
<dbReference type="SMART" id="SM00213">
    <property type="entry name" value="UBQ"/>
    <property type="match status" value="1"/>
</dbReference>
<dbReference type="Proteomes" id="UP000038045">
    <property type="component" value="Unplaced"/>
</dbReference>
<evidence type="ECO:0000259" key="7">
    <source>
        <dbReference type="PROSITE" id="PS50053"/>
    </source>
</evidence>
<keyword evidence="3" id="KW-1017">Isopeptide bond</keyword>
<dbReference type="PRINTS" id="PR00348">
    <property type="entry name" value="UBIQUITIN"/>
</dbReference>
<dbReference type="Pfam" id="PF01599">
    <property type="entry name" value="Ribosomal_S27"/>
    <property type="match status" value="1"/>
</dbReference>
<dbReference type="WBParaSite" id="PTRK_0000177100.1">
    <property type="protein sequence ID" value="PTRK_0000177100.1"/>
    <property type="gene ID" value="PTRK_0000177100"/>
</dbReference>
<dbReference type="AlphaFoldDB" id="A0A0N4Z450"/>
<keyword evidence="5" id="KW-0689">Ribosomal protein</keyword>
<dbReference type="InterPro" id="IPR002906">
    <property type="entry name" value="Ribosomal_eS31"/>
</dbReference>
<dbReference type="Gene3D" id="3.10.20.90">
    <property type="entry name" value="Phosphatidylinositol 3-kinase Catalytic Subunit, Chain A, domain 1"/>
    <property type="match status" value="1"/>
</dbReference>
<reference evidence="9" key="1">
    <citation type="submission" date="2017-02" db="UniProtKB">
        <authorList>
            <consortium name="WormBaseParasite"/>
        </authorList>
    </citation>
    <scope>IDENTIFICATION</scope>
</reference>
<evidence type="ECO:0000256" key="6">
    <source>
        <dbReference type="ARBA" id="ARBA00023274"/>
    </source>
</evidence>
<dbReference type="Gene3D" id="6.20.50.150">
    <property type="match status" value="1"/>
</dbReference>
<organism evidence="8 9">
    <name type="scientific">Parastrongyloides trichosuri</name>
    <name type="common">Possum-specific nematode worm</name>
    <dbReference type="NCBI Taxonomy" id="131310"/>
    <lineage>
        <taxon>Eukaryota</taxon>
        <taxon>Metazoa</taxon>
        <taxon>Ecdysozoa</taxon>
        <taxon>Nematoda</taxon>
        <taxon>Chromadorea</taxon>
        <taxon>Rhabditida</taxon>
        <taxon>Tylenchina</taxon>
        <taxon>Panagrolaimomorpha</taxon>
        <taxon>Strongyloidoidea</taxon>
        <taxon>Strongyloididae</taxon>
        <taxon>Parastrongyloides</taxon>
    </lineage>
</organism>
<keyword evidence="4" id="KW-0862">Zinc</keyword>
<protein>
    <submittedName>
        <fullName evidence="9">Ubiquitin-like domain-containing protein</fullName>
    </submittedName>
</protein>
<name>A0A0N4Z450_PARTI</name>
<dbReference type="InterPro" id="IPR029071">
    <property type="entry name" value="Ubiquitin-like_domsf"/>
</dbReference>
<evidence type="ECO:0000256" key="3">
    <source>
        <dbReference type="ARBA" id="ARBA00022499"/>
    </source>
</evidence>
<accession>A0A0N4Z450</accession>
<sequence>MQLFVNNIVYEVNENESIKNLKEKIEDKLSIPYVQQRLYYGGKPLNDEVIIGKSLLTDLSTIHLNVELLGGGKKRKKKVYTTPKKIKHKRTKVKLAVLKYYKIDENGKISRIRIECTNPTCGGGVFMANHGNRHYCGKCHNTLIQEGASANKKGSGKKK</sequence>
<evidence type="ECO:0000256" key="1">
    <source>
        <dbReference type="ARBA" id="ARBA00008373"/>
    </source>
</evidence>
<comment type="similarity">
    <text evidence="2">In the C-terminal section; belongs to the eukaryotic ribosomal protein eS31 family.</text>
</comment>
<keyword evidence="8" id="KW-1185">Reference proteome</keyword>
<dbReference type="InterPro" id="IPR000626">
    <property type="entry name" value="Ubiquitin-like_dom"/>
</dbReference>
<dbReference type="SUPFAM" id="SSF54236">
    <property type="entry name" value="Ubiquitin-like"/>
    <property type="match status" value="1"/>
</dbReference>
<dbReference type="SMART" id="SM01402">
    <property type="entry name" value="Ribosomal_S27"/>
    <property type="match status" value="1"/>
</dbReference>
<dbReference type="InterPro" id="IPR019956">
    <property type="entry name" value="Ubiquitin_dom"/>
</dbReference>
<comment type="similarity">
    <text evidence="1">In the N-terminal section; belongs to the ubiquitin family.</text>
</comment>
<evidence type="ECO:0000256" key="4">
    <source>
        <dbReference type="ARBA" id="ARBA00022833"/>
    </source>
</evidence>
<dbReference type="SUPFAM" id="SSF57829">
    <property type="entry name" value="Zn-binding ribosomal proteins"/>
    <property type="match status" value="1"/>
</dbReference>
<evidence type="ECO:0000313" key="9">
    <source>
        <dbReference type="WBParaSite" id="PTRK_0000177100.1"/>
    </source>
</evidence>
<dbReference type="InterPro" id="IPR011332">
    <property type="entry name" value="Ribosomal_zn-bd"/>
</dbReference>
<dbReference type="STRING" id="131310.A0A0N4Z450"/>
<dbReference type="GO" id="GO:1990904">
    <property type="term" value="C:ribonucleoprotein complex"/>
    <property type="evidence" value="ECO:0007669"/>
    <property type="project" value="UniProtKB-KW"/>
</dbReference>
<dbReference type="Pfam" id="PF00240">
    <property type="entry name" value="ubiquitin"/>
    <property type="match status" value="1"/>
</dbReference>
<dbReference type="PROSITE" id="PS50053">
    <property type="entry name" value="UBIQUITIN_2"/>
    <property type="match status" value="1"/>
</dbReference>
<proteinExistence type="inferred from homology"/>
<dbReference type="GO" id="GO:0003735">
    <property type="term" value="F:structural constituent of ribosome"/>
    <property type="evidence" value="ECO:0007669"/>
    <property type="project" value="InterPro"/>
</dbReference>
<keyword evidence="6" id="KW-0687">Ribonucleoprotein</keyword>
<evidence type="ECO:0000256" key="2">
    <source>
        <dbReference type="ARBA" id="ARBA00009891"/>
    </source>
</evidence>